<evidence type="ECO:0000259" key="5">
    <source>
        <dbReference type="Pfam" id="PF00676"/>
    </source>
</evidence>
<keyword evidence="2" id="KW-0560">Oxidoreductase</keyword>
<dbReference type="SUPFAM" id="SSF52518">
    <property type="entry name" value="Thiamin diphosphate-binding fold (THDP-binding)"/>
    <property type="match status" value="1"/>
</dbReference>
<evidence type="ECO:0000313" key="6">
    <source>
        <dbReference type="EMBL" id="THU73855.1"/>
    </source>
</evidence>
<evidence type="ECO:0000256" key="3">
    <source>
        <dbReference type="ARBA" id="ARBA00023052"/>
    </source>
</evidence>
<sequence length="420" mass="46230">MAAATAHRLSAASLRLHHHHRLLLLLRPFASSTGGQSPITVETSVPFKGHKIEPPSRLVDTTPSELLFFFRDMSVMRRMEIAADSLYKSKLIRGFCHLYDGQEAVAVGLEAVIDTASWPAAVITASHSSVSDFSSSSRRRDRRRRHRCSGDRVDLKGHGRCFPASGPPIAASTVGDAALSAPPSLPSLGCSFGRAICQRCCFCGAIETEHPVFLLQHRNFPASDDPRCLFIRHRRCFLPTRLLLPASQPQPRSSCCCERRLPPLSPLLPNQQRRRSPPSLPPSILVFHCSLNLGKKDRRRAPLLCICSDRNRATHRLPLFPILTLSLRAPTATIVAAASRPATTATASSSLHHCCSFHPLLGILCRSHRSPAALGQRLPTVTLTASFSYATRLPWPHPQSLVHFLILLQQSLSSFILHLV</sequence>
<feature type="domain" description="Dehydrogenase E1 component" evidence="5">
    <location>
        <begin position="71"/>
        <end position="115"/>
    </location>
</feature>
<keyword evidence="7" id="KW-1185">Reference proteome</keyword>
<evidence type="ECO:0000256" key="2">
    <source>
        <dbReference type="ARBA" id="ARBA00023002"/>
    </source>
</evidence>
<reference evidence="6 7" key="1">
    <citation type="journal article" date="2019" name="Nat. Plants">
        <title>Genome sequencing of Musa balbisiana reveals subgenome evolution and function divergence in polyploid bananas.</title>
        <authorList>
            <person name="Yao X."/>
        </authorList>
    </citation>
    <scope>NUCLEOTIDE SEQUENCE [LARGE SCALE GENOMIC DNA]</scope>
    <source>
        <strain evidence="7">cv. DH-PKW</strain>
        <tissue evidence="6">Leaves</tissue>
    </source>
</reference>
<proteinExistence type="predicted"/>
<feature type="compositionally biased region" description="Basic residues" evidence="4">
    <location>
        <begin position="137"/>
        <end position="147"/>
    </location>
</feature>
<dbReference type="GO" id="GO:0006086">
    <property type="term" value="P:pyruvate decarboxylation to acetyl-CoA"/>
    <property type="evidence" value="ECO:0007669"/>
    <property type="project" value="TreeGrafter"/>
</dbReference>
<evidence type="ECO:0000313" key="7">
    <source>
        <dbReference type="Proteomes" id="UP000317650"/>
    </source>
</evidence>
<dbReference type="GO" id="GO:0004739">
    <property type="term" value="F:pyruvate dehydrogenase (acetyl-transferring) activity"/>
    <property type="evidence" value="ECO:0007669"/>
    <property type="project" value="TreeGrafter"/>
</dbReference>
<evidence type="ECO:0000256" key="1">
    <source>
        <dbReference type="ARBA" id="ARBA00001964"/>
    </source>
</evidence>
<feature type="region of interest" description="Disordered" evidence="4">
    <location>
        <begin position="131"/>
        <end position="151"/>
    </location>
</feature>
<dbReference type="Pfam" id="PF00676">
    <property type="entry name" value="E1_dh"/>
    <property type="match status" value="1"/>
</dbReference>
<accession>A0A4V4HA27</accession>
<dbReference type="InterPro" id="IPR029061">
    <property type="entry name" value="THDP-binding"/>
</dbReference>
<dbReference type="InterPro" id="IPR001017">
    <property type="entry name" value="DH_E1"/>
</dbReference>
<evidence type="ECO:0000256" key="4">
    <source>
        <dbReference type="SAM" id="MobiDB-lite"/>
    </source>
</evidence>
<organism evidence="6 7">
    <name type="scientific">Musa balbisiana</name>
    <name type="common">Banana</name>
    <dbReference type="NCBI Taxonomy" id="52838"/>
    <lineage>
        <taxon>Eukaryota</taxon>
        <taxon>Viridiplantae</taxon>
        <taxon>Streptophyta</taxon>
        <taxon>Embryophyta</taxon>
        <taxon>Tracheophyta</taxon>
        <taxon>Spermatophyta</taxon>
        <taxon>Magnoliopsida</taxon>
        <taxon>Liliopsida</taxon>
        <taxon>Zingiberales</taxon>
        <taxon>Musaceae</taxon>
        <taxon>Musa</taxon>
    </lineage>
</organism>
<dbReference type="Gene3D" id="3.40.50.970">
    <property type="match status" value="1"/>
</dbReference>
<dbReference type="AlphaFoldDB" id="A0A4V4HA27"/>
<dbReference type="PANTHER" id="PTHR11516">
    <property type="entry name" value="PYRUVATE DEHYDROGENASE E1 COMPONENT, ALPHA SUBUNIT BACTERIAL AND ORGANELLAR"/>
    <property type="match status" value="1"/>
</dbReference>
<dbReference type="EMBL" id="PYDT01000001">
    <property type="protein sequence ID" value="THU73855.1"/>
    <property type="molecule type" value="Genomic_DNA"/>
</dbReference>
<keyword evidence="3" id="KW-0786">Thiamine pyrophosphate</keyword>
<dbReference type="STRING" id="52838.A0A4V4HA27"/>
<name>A0A4V4HA27_MUSBA</name>
<gene>
    <name evidence="6" type="ORF">C4D60_Mb04t27250</name>
</gene>
<dbReference type="Proteomes" id="UP000317650">
    <property type="component" value="Chromosome 4"/>
</dbReference>
<dbReference type="InterPro" id="IPR050642">
    <property type="entry name" value="PDH_E1_Alpha_Subunit"/>
</dbReference>
<comment type="cofactor">
    <cofactor evidence="1">
        <name>thiamine diphosphate</name>
        <dbReference type="ChEBI" id="CHEBI:58937"/>
    </cofactor>
</comment>
<protein>
    <recommendedName>
        <fullName evidence="5">Dehydrogenase E1 component domain-containing protein</fullName>
    </recommendedName>
</protein>
<comment type="caution">
    <text evidence="6">The sequence shown here is derived from an EMBL/GenBank/DDBJ whole genome shotgun (WGS) entry which is preliminary data.</text>
</comment>
<dbReference type="PANTHER" id="PTHR11516:SF60">
    <property type="entry name" value="PYRUVATE DEHYDROGENASE E1 COMPONENT SUBUNIT ALPHA"/>
    <property type="match status" value="1"/>
</dbReference>